<dbReference type="EMBL" id="FMVW01000004">
    <property type="protein sequence ID" value="SCZ36480.1"/>
    <property type="molecule type" value="Genomic_DNA"/>
</dbReference>
<dbReference type="RefSeq" id="WP_274605691.1">
    <property type="nucleotide sequence ID" value="NZ_FMVW01000004.1"/>
</dbReference>
<keyword evidence="1" id="KW-0472">Membrane</keyword>
<keyword evidence="1" id="KW-1133">Transmembrane helix</keyword>
<reference evidence="2 3" key="1">
    <citation type="submission" date="2016-10" db="EMBL/GenBank/DDBJ databases">
        <authorList>
            <person name="de Groot N.N."/>
        </authorList>
    </citation>
    <scope>NUCLEOTIDE SEQUENCE [LARGE SCALE GENOMIC DNA]</scope>
    <source>
        <strain evidence="2 3">DSM 2698</strain>
    </source>
</reference>
<protein>
    <submittedName>
        <fullName evidence="2">Uncharacterized protein</fullName>
    </submittedName>
</protein>
<dbReference type="Proteomes" id="UP000199347">
    <property type="component" value="Unassembled WGS sequence"/>
</dbReference>
<evidence type="ECO:0000256" key="1">
    <source>
        <dbReference type="SAM" id="Phobius"/>
    </source>
</evidence>
<proteinExistence type="predicted"/>
<gene>
    <name evidence="2" type="ORF">SAMN03080610_01991</name>
</gene>
<keyword evidence="1" id="KW-0812">Transmembrane</keyword>
<keyword evidence="3" id="KW-1185">Reference proteome</keyword>
<name>A0A1G5NIS1_AFIMA</name>
<feature type="transmembrane region" description="Helical" evidence="1">
    <location>
        <begin position="22"/>
        <end position="40"/>
    </location>
</feature>
<evidence type="ECO:0000313" key="3">
    <source>
        <dbReference type="Proteomes" id="UP000199347"/>
    </source>
</evidence>
<organism evidence="2 3">
    <name type="scientific">Afifella marina DSM 2698</name>
    <dbReference type="NCBI Taxonomy" id="1120955"/>
    <lineage>
        <taxon>Bacteria</taxon>
        <taxon>Pseudomonadati</taxon>
        <taxon>Pseudomonadota</taxon>
        <taxon>Alphaproteobacteria</taxon>
        <taxon>Hyphomicrobiales</taxon>
        <taxon>Afifellaceae</taxon>
        <taxon>Afifella</taxon>
    </lineage>
</organism>
<dbReference type="AlphaFoldDB" id="A0A1G5NIS1"/>
<evidence type="ECO:0000313" key="2">
    <source>
        <dbReference type="EMBL" id="SCZ36480.1"/>
    </source>
</evidence>
<accession>A0A1G5NIS1</accession>
<sequence length="42" mass="4431">MPKARAKAIAVQADKEARSAQFFWWSSLGAVAAIALAAAISR</sequence>